<evidence type="ECO:0008006" key="4">
    <source>
        <dbReference type="Google" id="ProtNLM"/>
    </source>
</evidence>
<reference evidence="2 3" key="1">
    <citation type="submission" date="2019-04" db="EMBL/GenBank/DDBJ databases">
        <title>Comparative genomics and transcriptomics to analyze fruiting body development in filamentous ascomycetes.</title>
        <authorList>
            <consortium name="DOE Joint Genome Institute"/>
            <person name="Lutkenhaus R."/>
            <person name="Traeger S."/>
            <person name="Breuer J."/>
            <person name="Kuo A."/>
            <person name="Lipzen A."/>
            <person name="Pangilinan J."/>
            <person name="Dilworth D."/>
            <person name="Sandor L."/>
            <person name="Poggeler S."/>
            <person name="Barry K."/>
            <person name="Grigoriev I.V."/>
            <person name="Nowrousian M."/>
        </authorList>
    </citation>
    <scope>NUCLEOTIDE SEQUENCE [LARGE SCALE GENOMIC DNA]</scope>
    <source>
        <strain evidence="2 3">CBS 389.68</strain>
    </source>
</reference>
<name>A0A4S2N148_9PEZI</name>
<feature type="transmembrane region" description="Helical" evidence="1">
    <location>
        <begin position="27"/>
        <end position="48"/>
    </location>
</feature>
<dbReference type="OrthoDB" id="15108at2759"/>
<keyword evidence="3" id="KW-1185">Reference proteome</keyword>
<sequence>VLREDPAFMKLANLNTNRFRYFRWTPYTVKFSLMAGLVFPGSLLWLAYETEGKYSLRGKRKGDLIANP</sequence>
<dbReference type="InParanoid" id="A0A4S2N148"/>
<accession>A0A4S2N148</accession>
<proteinExistence type="predicted"/>
<protein>
    <recommendedName>
        <fullName evidence="4">Complex I-B15</fullName>
    </recommendedName>
</protein>
<dbReference type="Proteomes" id="UP000298138">
    <property type="component" value="Unassembled WGS sequence"/>
</dbReference>
<evidence type="ECO:0000313" key="2">
    <source>
        <dbReference type="EMBL" id="TGZ82676.1"/>
    </source>
</evidence>
<organism evidence="2 3">
    <name type="scientific">Ascodesmis nigricans</name>
    <dbReference type="NCBI Taxonomy" id="341454"/>
    <lineage>
        <taxon>Eukaryota</taxon>
        <taxon>Fungi</taxon>
        <taxon>Dikarya</taxon>
        <taxon>Ascomycota</taxon>
        <taxon>Pezizomycotina</taxon>
        <taxon>Pezizomycetes</taxon>
        <taxon>Pezizales</taxon>
        <taxon>Ascodesmidaceae</taxon>
        <taxon>Ascodesmis</taxon>
    </lineage>
</organism>
<dbReference type="AlphaFoldDB" id="A0A4S2N148"/>
<gene>
    <name evidence="2" type="ORF">EX30DRAFT_303902</name>
</gene>
<keyword evidence="1" id="KW-0812">Transmembrane</keyword>
<dbReference type="EMBL" id="ML220114">
    <property type="protein sequence ID" value="TGZ82676.1"/>
    <property type="molecule type" value="Genomic_DNA"/>
</dbReference>
<dbReference type="STRING" id="341454.A0A4S2N148"/>
<keyword evidence="1" id="KW-0472">Membrane</keyword>
<feature type="non-terminal residue" evidence="2">
    <location>
        <position position="1"/>
    </location>
</feature>
<evidence type="ECO:0000256" key="1">
    <source>
        <dbReference type="SAM" id="Phobius"/>
    </source>
</evidence>
<evidence type="ECO:0000313" key="3">
    <source>
        <dbReference type="Proteomes" id="UP000298138"/>
    </source>
</evidence>
<keyword evidence="1" id="KW-1133">Transmembrane helix</keyword>
<dbReference type="PANTHER" id="PTHR39476">
    <property type="entry name" value="NADH:UBIQUINONE OXIDOREDUCTASE 6.6KD SUBUNIT"/>
    <property type="match status" value="1"/>
</dbReference>
<dbReference type="PANTHER" id="PTHR39476:SF1">
    <property type="entry name" value="NADH DEHYDROGENASE [UBIQUINONE] 1 BETA SUBCOMPLEX SUBUNIT 4"/>
    <property type="match status" value="1"/>
</dbReference>